<feature type="compositionally biased region" description="Low complexity" evidence="1">
    <location>
        <begin position="10"/>
        <end position="31"/>
    </location>
</feature>
<dbReference type="Gene3D" id="1.10.8.60">
    <property type="match status" value="2"/>
</dbReference>
<organism evidence="3 4">
    <name type="scientific">Polyrhizophydium stewartii</name>
    <dbReference type="NCBI Taxonomy" id="2732419"/>
    <lineage>
        <taxon>Eukaryota</taxon>
        <taxon>Fungi</taxon>
        <taxon>Fungi incertae sedis</taxon>
        <taxon>Chytridiomycota</taxon>
        <taxon>Chytridiomycota incertae sedis</taxon>
        <taxon>Chytridiomycetes</taxon>
        <taxon>Rhizophydiales</taxon>
        <taxon>Rhizophydiales incertae sedis</taxon>
        <taxon>Polyrhizophydium</taxon>
    </lineage>
</organism>
<dbReference type="InterPro" id="IPR050168">
    <property type="entry name" value="AAA_ATPase_domain"/>
</dbReference>
<dbReference type="InterPro" id="IPR027417">
    <property type="entry name" value="P-loop_NTPase"/>
</dbReference>
<dbReference type="InterPro" id="IPR003959">
    <property type="entry name" value="ATPase_AAA_core"/>
</dbReference>
<dbReference type="Pfam" id="PF17862">
    <property type="entry name" value="AAA_lid_3"/>
    <property type="match status" value="2"/>
</dbReference>
<evidence type="ECO:0000256" key="1">
    <source>
        <dbReference type="SAM" id="MobiDB-lite"/>
    </source>
</evidence>
<dbReference type="SUPFAM" id="SSF52540">
    <property type="entry name" value="P-loop containing nucleoside triphosphate hydrolases"/>
    <property type="match status" value="2"/>
</dbReference>
<dbReference type="InterPro" id="IPR003593">
    <property type="entry name" value="AAA+_ATPase"/>
</dbReference>
<dbReference type="Gene3D" id="3.40.50.300">
    <property type="entry name" value="P-loop containing nucleotide triphosphate hydrolases"/>
    <property type="match status" value="2"/>
</dbReference>
<dbReference type="Pfam" id="PF00004">
    <property type="entry name" value="AAA"/>
    <property type="match status" value="2"/>
</dbReference>
<sequence>MGAKKKPTKAAKSSGPAGAAAAAAVPATQQAHGAPATPQQMWVAVAETQLAATPNTRAPLWVFEKLGCGLGAWCVLFTGERVIYSRLWPFETGLLAPWQGPHGGAPECVVAGNIWRPATERERAQLERRPAASAGWASAPDAAQAGRIAALRLSPARIARIVAGLVLGRGCIVDDVFFGGDAVIEVVDVESEEGQTDRDVIVHRGTVVEIVAENREPAVDADTAAVPNADVDADIAVVADAEADADANAGLHEPNQDDTQDASPDTADQDVDAMASQLSSLDLEPQNLPANDTQPEPDDPADENQGQDEQHQQDQQDQQDQQLDSDRVFESLMQLVVYPLKYARTLSKLNIQGHDVFGPFLGESEERLRRYFAEANAAVEADPEAPVILFIDEIDAIAPRRDESSRESSLVAQLLTLMDGMAPRSRVVVLAATNRPNAIDPAVRRPGRFDREITMDVPSEGARLAMLKALAFGRGGGRGDNGADNQDDKDDSHDSGSSDQQSVLAADVDLTRVARATNGFVAADLAALWRETATAAAIDVGTTGAIEQRHFEAALARVGGPALTRGYARPLDAAGTAWNDIGGLEPVKLALRQAVEWPLVHRATFARLGLRPCRGVLLYGPPGCSKTSLVRAVAATANAAFFSISGAAVYSAYVGESERIVRSLFQRARAASPSVVFIDEIDTIVGKRALGGGGGGGGGDTVQERILSALLNEMDGIESARDVLVLAATNRPDMIDAALMRPGRFDRVIYVPPPDAAARLAILEIRTRGMPLEQGGVDLAAIAARCDMFTGADLGAVCREAATAALRAGDRAVRQAHFEAALEHIVPTLSAEMLAQYQAFAERF</sequence>
<gene>
    <name evidence="3" type="ORF">HK105_208945</name>
</gene>
<dbReference type="PANTHER" id="PTHR23077:SF194">
    <property type="entry name" value="ATPASE FAMILY GENE 2 PROTEIN HOMOLOG B"/>
    <property type="match status" value="1"/>
</dbReference>
<evidence type="ECO:0000313" key="3">
    <source>
        <dbReference type="EMBL" id="KAL2911606.1"/>
    </source>
</evidence>
<dbReference type="SMART" id="SM00382">
    <property type="entry name" value="AAA"/>
    <property type="match status" value="2"/>
</dbReference>
<dbReference type="InterPro" id="IPR041569">
    <property type="entry name" value="AAA_lid_3"/>
</dbReference>
<dbReference type="PANTHER" id="PTHR23077">
    <property type="entry name" value="AAA-FAMILY ATPASE"/>
    <property type="match status" value="1"/>
</dbReference>
<evidence type="ECO:0000313" key="4">
    <source>
        <dbReference type="Proteomes" id="UP001527925"/>
    </source>
</evidence>
<dbReference type="Proteomes" id="UP001527925">
    <property type="component" value="Unassembled WGS sequence"/>
</dbReference>
<keyword evidence="4" id="KW-1185">Reference proteome</keyword>
<feature type="domain" description="AAA+ ATPase" evidence="2">
    <location>
        <begin position="612"/>
        <end position="755"/>
    </location>
</feature>
<feature type="compositionally biased region" description="Acidic residues" evidence="1">
    <location>
        <begin position="295"/>
        <end position="306"/>
    </location>
</feature>
<accession>A0ABR4MWG8</accession>
<dbReference type="EMBL" id="JADGIZ020000097">
    <property type="protein sequence ID" value="KAL2911606.1"/>
    <property type="molecule type" value="Genomic_DNA"/>
</dbReference>
<name>A0ABR4MWG8_9FUNG</name>
<feature type="domain" description="AAA+ ATPase" evidence="2">
    <location>
        <begin position="154"/>
        <end position="459"/>
    </location>
</feature>
<feature type="region of interest" description="Disordered" evidence="1">
    <location>
        <begin position="1"/>
        <end position="33"/>
    </location>
</feature>
<dbReference type="PROSITE" id="PS00674">
    <property type="entry name" value="AAA"/>
    <property type="match status" value="2"/>
</dbReference>
<reference evidence="3 4" key="1">
    <citation type="submission" date="2023-09" db="EMBL/GenBank/DDBJ databases">
        <title>Pangenome analysis of Batrachochytrium dendrobatidis and related Chytrids.</title>
        <authorList>
            <person name="Yacoub M.N."/>
            <person name="Stajich J.E."/>
            <person name="James T.Y."/>
        </authorList>
    </citation>
    <scope>NUCLEOTIDE SEQUENCE [LARGE SCALE GENOMIC DNA]</scope>
    <source>
        <strain evidence="3 4">JEL0888</strain>
    </source>
</reference>
<feature type="region of interest" description="Disordered" evidence="1">
    <location>
        <begin position="475"/>
        <end position="502"/>
    </location>
</feature>
<protein>
    <recommendedName>
        <fullName evidence="2">AAA+ ATPase domain-containing protein</fullName>
    </recommendedName>
</protein>
<feature type="region of interest" description="Disordered" evidence="1">
    <location>
        <begin position="249"/>
        <end position="323"/>
    </location>
</feature>
<proteinExistence type="predicted"/>
<dbReference type="InterPro" id="IPR003960">
    <property type="entry name" value="ATPase_AAA_CS"/>
</dbReference>
<comment type="caution">
    <text evidence="3">The sequence shown here is derived from an EMBL/GenBank/DDBJ whole genome shotgun (WGS) entry which is preliminary data.</text>
</comment>
<evidence type="ECO:0000259" key="2">
    <source>
        <dbReference type="SMART" id="SM00382"/>
    </source>
</evidence>